<proteinExistence type="predicted"/>
<keyword evidence="2" id="KW-0812">Transmembrane</keyword>
<dbReference type="Proteomes" id="UP000235392">
    <property type="component" value="Unassembled WGS sequence"/>
</dbReference>
<evidence type="ECO:0000313" key="4">
    <source>
        <dbReference type="Proteomes" id="UP000235392"/>
    </source>
</evidence>
<feature type="region of interest" description="Disordered" evidence="1">
    <location>
        <begin position="693"/>
        <end position="795"/>
    </location>
</feature>
<keyword evidence="2" id="KW-1133">Transmembrane helix</keyword>
<sequence length="795" mass="90680">MFCEELGQWVPVQLTWIRGLSQNYYKIHFATLFSQFVKPEITKEERNILVCNIVDFLAAQREGFVEAYWHFFGICEKKVVLGKLQGCHEHYCAQLLRVKKNRHIVMEDEENTFQKMCLSLIKEPKEGDPSHEDQMDELLRLFPKAQKWFDWWTMADVEAMLFPTRRARSEDAPEGKRPPTLKTNAQESLHRLYYMFMYINLHINIWPVTILLIVLILSSNGNLSLQLGLIRLFSFVKVLEQDYNAVMRGVSIKYGAARKEQINVPQSLGWEKKRKWEPNPAALPKKLVCHTSENNGRPPDTTDTLLPELKSNKKIGRPRGARNIDRGVFSTYPSYRASNQPHLDNLKHFTLRTTYQLTQEGSVRGMILKGKASIFQHAHNLHPDEFVPGKESSADFFIELVLDPNINPNPLRRGLFDVEERQSFSCLIHPNINSQEVWSRYFLHVKKEMFEANDIACGNVAKLLLRWTSVGIAGITGIYCKLCTATRVKPTLNFKKILSYISVAPSGEKATKEGMYHEVLTLHFPAQTPPLHLYFKVDVAPIINSEEQQAFMSKTDWPFAISICGEKYTLFSWGYWSGRHFWSKVLMNVSSITGVWYHNDLDNNGLAHMVSSDVTSIGGCHPFTSWVMYSRGWTTTEKEFVNKKIIQIKKDFSNAKPNQIAFANLSGLLDEGNKFLDSQKRDDVQKDELVASHHSTEMQMPKDGPRKTASNQHAGSKQQTQAILADSSQKPAESTPEQQALPKFQRLKIKVGPQAKPVAVLPQPKDPSDPASIPVPVPACRPGQRSKRVAKDGKQ</sequence>
<name>A0A2N5SC93_9BASI</name>
<reference evidence="3 4" key="1">
    <citation type="submission" date="2017-11" db="EMBL/GenBank/DDBJ databases">
        <title>De novo assembly and phasing of dikaryotic genomes from two isolates of Puccinia coronata f. sp. avenae, the causal agent of oat crown rust.</title>
        <authorList>
            <person name="Miller M.E."/>
            <person name="Zhang Y."/>
            <person name="Omidvar V."/>
            <person name="Sperschneider J."/>
            <person name="Schwessinger B."/>
            <person name="Raley C."/>
            <person name="Palmer J.M."/>
            <person name="Garnica D."/>
            <person name="Upadhyaya N."/>
            <person name="Rathjen J."/>
            <person name="Taylor J.M."/>
            <person name="Park R.F."/>
            <person name="Dodds P.N."/>
            <person name="Hirsch C.D."/>
            <person name="Kianian S.F."/>
            <person name="Figueroa M."/>
        </authorList>
    </citation>
    <scope>NUCLEOTIDE SEQUENCE [LARGE SCALE GENOMIC DNA]</scope>
    <source>
        <strain evidence="3">12SD80</strain>
    </source>
</reference>
<evidence type="ECO:0000256" key="1">
    <source>
        <dbReference type="SAM" id="MobiDB-lite"/>
    </source>
</evidence>
<gene>
    <name evidence="3" type="ORF">PCASD_21734</name>
</gene>
<accession>A0A2N5SC93</accession>
<feature type="compositionally biased region" description="Polar residues" evidence="1">
    <location>
        <begin position="708"/>
        <end position="738"/>
    </location>
</feature>
<protein>
    <submittedName>
        <fullName evidence="3">Uncharacterized protein</fullName>
    </submittedName>
</protein>
<comment type="caution">
    <text evidence="3">The sequence shown here is derived from an EMBL/GenBank/DDBJ whole genome shotgun (WGS) entry which is preliminary data.</text>
</comment>
<dbReference type="AlphaFoldDB" id="A0A2N5SC93"/>
<evidence type="ECO:0000313" key="3">
    <source>
        <dbReference type="EMBL" id="PLW10887.1"/>
    </source>
</evidence>
<dbReference type="EMBL" id="PGCI01000945">
    <property type="protein sequence ID" value="PLW10887.1"/>
    <property type="molecule type" value="Genomic_DNA"/>
</dbReference>
<keyword evidence="2" id="KW-0472">Membrane</keyword>
<evidence type="ECO:0000256" key="2">
    <source>
        <dbReference type="SAM" id="Phobius"/>
    </source>
</evidence>
<organism evidence="3 4">
    <name type="scientific">Puccinia coronata f. sp. avenae</name>
    <dbReference type="NCBI Taxonomy" id="200324"/>
    <lineage>
        <taxon>Eukaryota</taxon>
        <taxon>Fungi</taxon>
        <taxon>Dikarya</taxon>
        <taxon>Basidiomycota</taxon>
        <taxon>Pucciniomycotina</taxon>
        <taxon>Pucciniomycetes</taxon>
        <taxon>Pucciniales</taxon>
        <taxon>Pucciniaceae</taxon>
        <taxon>Puccinia</taxon>
    </lineage>
</organism>
<feature type="transmembrane region" description="Helical" evidence="2">
    <location>
        <begin position="192"/>
        <end position="217"/>
    </location>
</feature>